<dbReference type="AlphaFoldDB" id="A0A0K1JQV5"/>
<dbReference type="Gene3D" id="3.20.20.80">
    <property type="entry name" value="Glycosidases"/>
    <property type="match status" value="1"/>
</dbReference>
<dbReference type="EMBL" id="CP011112">
    <property type="protein sequence ID" value="AKU19104.1"/>
    <property type="molecule type" value="Genomic_DNA"/>
</dbReference>
<dbReference type="STRING" id="571913.VV02_19080"/>
<dbReference type="InterPro" id="IPR017853">
    <property type="entry name" value="GH"/>
</dbReference>
<dbReference type="Pfam" id="PF13385">
    <property type="entry name" value="Laminin_G_3"/>
    <property type="match status" value="1"/>
</dbReference>
<feature type="compositionally biased region" description="Polar residues" evidence="7">
    <location>
        <begin position="475"/>
        <end position="484"/>
    </location>
</feature>
<dbReference type="SUPFAM" id="SSF49899">
    <property type="entry name" value="Concanavalin A-like lectins/glucanases"/>
    <property type="match status" value="1"/>
</dbReference>
<dbReference type="GO" id="GO:0016020">
    <property type="term" value="C:membrane"/>
    <property type="evidence" value="ECO:0007669"/>
    <property type="project" value="TreeGrafter"/>
</dbReference>
<dbReference type="Gene3D" id="3.30.379.10">
    <property type="entry name" value="Chitobiase/beta-hexosaminidase domain 2-like"/>
    <property type="match status" value="1"/>
</dbReference>
<keyword evidence="11" id="KW-1185">Reference proteome</keyword>
<evidence type="ECO:0000313" key="11">
    <source>
        <dbReference type="Proteomes" id="UP000066480"/>
    </source>
</evidence>
<dbReference type="InterPro" id="IPR015882">
    <property type="entry name" value="HEX_bac_N"/>
</dbReference>
<evidence type="ECO:0000256" key="2">
    <source>
        <dbReference type="ARBA" id="ARBA00006285"/>
    </source>
</evidence>
<feature type="domain" description="Glycoside hydrolase family 20 catalytic" evidence="8">
    <location>
        <begin position="147"/>
        <end position="375"/>
    </location>
</feature>
<protein>
    <recommendedName>
        <fullName evidence="3">beta-N-acetylhexosaminidase</fullName>
        <ecNumber evidence="3">3.2.1.52</ecNumber>
    </recommendedName>
</protein>
<gene>
    <name evidence="10" type="ORF">VV02_19080</name>
</gene>
<dbReference type="GO" id="GO:0030203">
    <property type="term" value="P:glycosaminoglycan metabolic process"/>
    <property type="evidence" value="ECO:0007669"/>
    <property type="project" value="TreeGrafter"/>
</dbReference>
<proteinExistence type="inferred from homology"/>
<dbReference type="Gene3D" id="2.60.120.200">
    <property type="match status" value="1"/>
</dbReference>
<dbReference type="Proteomes" id="UP000066480">
    <property type="component" value="Chromosome"/>
</dbReference>
<evidence type="ECO:0000313" key="10">
    <source>
        <dbReference type="EMBL" id="AKU19104.1"/>
    </source>
</evidence>
<dbReference type="GO" id="GO:0004563">
    <property type="term" value="F:beta-N-acetylhexosaminidase activity"/>
    <property type="evidence" value="ECO:0007669"/>
    <property type="project" value="UniProtKB-EC"/>
</dbReference>
<dbReference type="SUPFAM" id="SSF55545">
    <property type="entry name" value="beta-N-acetylhexosaminidase-like domain"/>
    <property type="match status" value="1"/>
</dbReference>
<sequence length="710" mass="77310">MVPRPTSWQPAPGQTRLGSDTRLLIDPHSASRWTTGATQPGLAQRSTMSVAQEIAGDLSAILPSRPKVSAAVKTADRDDVVVTLTRDPGLGAEGYQLRVGPGPIRIEANTSTGVYYAARTLQQMLRTGDHQTVSAGTVRDVPTQAVRQVMLDAGRKYWQPAYLKNLVRQMSWMKMNTLFLQLSDSEGFRLDSPKFPGLANPAVSYSRNEIHDLVTFAAKHHVMVVPGIDVPGHATVLSNYFGIGFGQGTDPCGPQHMHSHLTPDWVIDLTSPRSTQVTRDLLTEFLPWFDAPYAHLGADELPGQLGDCPRVQRALAADPDADTLGDLLSRFINDADKTVRGLGKRSIIYNGVEHMDSPRQDVNDDVVFMTWEGSGSEPEIPGKDEIAIGPFYVTPNNYHHLYPDQQWMYDEWVPSQASDMLGSGLMNWADYNFWAKDAYFEQLMAMPRAILADRTWNASPTPDTVAEFRSRVTTLGSAPGTTAEPTVPRVNDGRPSHRWTFDNASYPSGWTYAGSPGNTLFAQDAVGDLPGTSYIINNPTPVPGVTGQAWRFDNDRDGVGFGGLDVQAPWTFSTWVRRTGTTGPNGNSTLLSSNASAIKLEQWKACSKVGFTAKGVADHSFDYVTPLNEWVHLTMVATPTRTDLYVNGAFHSSVAASVPLPMRSIGDVGSSIRGDLDDVTTYDEALSPTQVLAAYQKYGVAGSSQQGACG</sequence>
<organism evidence="10 11">
    <name type="scientific">Luteipulveratus mongoliensis</name>
    <dbReference type="NCBI Taxonomy" id="571913"/>
    <lineage>
        <taxon>Bacteria</taxon>
        <taxon>Bacillati</taxon>
        <taxon>Actinomycetota</taxon>
        <taxon>Actinomycetes</taxon>
        <taxon>Micrococcales</taxon>
        <taxon>Dermacoccaceae</taxon>
        <taxon>Luteipulveratus</taxon>
    </lineage>
</organism>
<dbReference type="SUPFAM" id="SSF51445">
    <property type="entry name" value="(Trans)glycosidases"/>
    <property type="match status" value="1"/>
</dbReference>
<dbReference type="InterPro" id="IPR025705">
    <property type="entry name" value="Beta_hexosaminidase_sua/sub"/>
</dbReference>
<evidence type="ECO:0000256" key="3">
    <source>
        <dbReference type="ARBA" id="ARBA00012663"/>
    </source>
</evidence>
<reference evidence="10 11" key="1">
    <citation type="submission" date="2015-03" db="EMBL/GenBank/DDBJ databases">
        <title>Luteipulveratus halotolerans sp. nov., a novel actinobacterium (Dermacoccaceae) from Sarawak, Malaysia.</title>
        <authorList>
            <person name="Juboi H."/>
            <person name="Basik A."/>
            <person name="Shamsul S.S."/>
            <person name="Arnold P."/>
            <person name="Schmitt E.K."/>
            <person name="Sanglier J.-J."/>
            <person name="Yeo T."/>
        </authorList>
    </citation>
    <scope>NUCLEOTIDE SEQUENCE [LARGE SCALE GENOMIC DNA]</scope>
    <source>
        <strain evidence="10 11">MN07-A0370</strain>
    </source>
</reference>
<dbReference type="GO" id="GO:0005975">
    <property type="term" value="P:carbohydrate metabolic process"/>
    <property type="evidence" value="ECO:0007669"/>
    <property type="project" value="InterPro"/>
</dbReference>
<evidence type="ECO:0000259" key="8">
    <source>
        <dbReference type="Pfam" id="PF00728"/>
    </source>
</evidence>
<evidence type="ECO:0000256" key="4">
    <source>
        <dbReference type="ARBA" id="ARBA00022801"/>
    </source>
</evidence>
<feature type="active site" description="Proton donor" evidence="6">
    <location>
        <position position="300"/>
    </location>
</feature>
<feature type="domain" description="Beta-hexosaminidase bacterial type N-terminal" evidence="9">
    <location>
        <begin position="2"/>
        <end position="140"/>
    </location>
</feature>
<dbReference type="EC" id="3.2.1.52" evidence="3"/>
<evidence type="ECO:0000256" key="1">
    <source>
        <dbReference type="ARBA" id="ARBA00001231"/>
    </source>
</evidence>
<comment type="catalytic activity">
    <reaction evidence="1">
        <text>Hydrolysis of terminal non-reducing N-acetyl-D-hexosamine residues in N-acetyl-beta-D-hexosaminides.</text>
        <dbReference type="EC" id="3.2.1.52"/>
    </reaction>
</comment>
<dbReference type="InterPro" id="IPR013320">
    <property type="entry name" value="ConA-like_dom_sf"/>
</dbReference>
<evidence type="ECO:0000259" key="9">
    <source>
        <dbReference type="Pfam" id="PF02838"/>
    </source>
</evidence>
<dbReference type="PRINTS" id="PR00738">
    <property type="entry name" value="GLHYDRLASE20"/>
</dbReference>
<dbReference type="Pfam" id="PF00728">
    <property type="entry name" value="Glyco_hydro_20"/>
    <property type="match status" value="1"/>
</dbReference>
<name>A0A0K1JQV5_9MICO</name>
<dbReference type="OrthoDB" id="5480482at2"/>
<dbReference type="KEGG" id="lmoi:VV02_19080"/>
<feature type="region of interest" description="Disordered" evidence="7">
    <location>
        <begin position="475"/>
        <end position="496"/>
    </location>
</feature>
<keyword evidence="4" id="KW-0378">Hydrolase</keyword>
<evidence type="ECO:0000256" key="5">
    <source>
        <dbReference type="ARBA" id="ARBA00023295"/>
    </source>
</evidence>
<dbReference type="InterPro" id="IPR015883">
    <property type="entry name" value="Glyco_hydro_20_cat"/>
</dbReference>
<dbReference type="Pfam" id="PF02838">
    <property type="entry name" value="Glyco_hydro_20b"/>
    <property type="match status" value="1"/>
</dbReference>
<dbReference type="InterPro" id="IPR029018">
    <property type="entry name" value="Hex-like_dom2"/>
</dbReference>
<comment type="similarity">
    <text evidence="2">Belongs to the glycosyl hydrolase 20 family.</text>
</comment>
<evidence type="ECO:0000256" key="6">
    <source>
        <dbReference type="PIRSR" id="PIRSR625705-1"/>
    </source>
</evidence>
<dbReference type="PANTHER" id="PTHR22600">
    <property type="entry name" value="BETA-HEXOSAMINIDASE"/>
    <property type="match status" value="1"/>
</dbReference>
<evidence type="ECO:0000256" key="7">
    <source>
        <dbReference type="SAM" id="MobiDB-lite"/>
    </source>
</evidence>
<accession>A0A0K1JQV5</accession>
<dbReference type="PANTHER" id="PTHR22600:SF57">
    <property type="entry name" value="BETA-N-ACETYLHEXOSAMINIDASE"/>
    <property type="match status" value="1"/>
</dbReference>
<keyword evidence="5" id="KW-0326">Glycosidase</keyword>